<sequence>MSSIHFHPFPSKYWTINPSNAIIRGRFVKTKMYPTASEIKDSLGSVMADVFFSTLTPDVKDCIGLGKSLKGPQGSLWTSPLHEQDVDNRNRKMTEVPSLHLVQSFTHAGIAKMGEKYEAKQEKMVKETIEKALVDQERSLSKLMEEKLREMREKTKCEFFQLYSLRMKEVFLQLKKQFEERLAEREKIIRQELEAEKEHALNTLKRSMECEVQNIVRELNINFDQRLKFMNMWDANQHYEEFCVQTRFFMKKWSALFHCAKKNASKSSRMALKNAHIHHNMFTMKVIQRERDNFYNVLYELLQYFQGRLKELTNEVDTLRHYIESLDLENVALLERKAWECVLKDVIGQFQKFINYVLKEVPGQANYLLSLSEICKNRKECLKKIRHKQEHFGSPQINLQKNWGEVFQEAQEVKQQQYTRLAQSSHCKDVGWGGPKPEKQESPEDIEENLHRILQDQEKRMETLNWTKYLVNWITCRLNNNEGGLPEIPKPPSEAGSQDSELVRYLDEHIRQEEVEKRKPVPMAGFMTSAGDAINAKEERNLHLMGSELEQEWETVGMSDRRVNSLIDILVAHPELKNVIIKP</sequence>
<dbReference type="KEGG" id="clec:106662652"/>
<dbReference type="Proteomes" id="UP000494040">
    <property type="component" value="Unassembled WGS sequence"/>
</dbReference>
<feature type="coiled-coil region" evidence="1">
    <location>
        <begin position="126"/>
        <end position="203"/>
    </location>
</feature>
<evidence type="ECO:0000313" key="3">
    <source>
        <dbReference type="EnsemblMetazoa" id="XP_014242362.1"/>
    </source>
</evidence>
<keyword evidence="4" id="KW-1185">Reference proteome</keyword>
<evidence type="ECO:0000256" key="1">
    <source>
        <dbReference type="SAM" id="Coils"/>
    </source>
</evidence>
<name>A0A8I6REL7_CIMLE</name>
<dbReference type="AlphaFoldDB" id="A0A8I6REL7"/>
<dbReference type="EnsemblMetazoa" id="XM_014386876.2">
    <property type="protein sequence ID" value="XP_014242362.1"/>
    <property type="gene ID" value="LOC106662652"/>
</dbReference>
<protein>
    <submittedName>
        <fullName evidence="3">Uncharacterized protein</fullName>
    </submittedName>
</protein>
<evidence type="ECO:0000313" key="4">
    <source>
        <dbReference type="Proteomes" id="UP000494040"/>
    </source>
</evidence>
<dbReference type="GeneID" id="106662652"/>
<feature type="compositionally biased region" description="Basic and acidic residues" evidence="2">
    <location>
        <begin position="436"/>
        <end position="445"/>
    </location>
</feature>
<dbReference type="OrthoDB" id="6625257at2759"/>
<accession>A0A8I6REL7</accession>
<reference evidence="3" key="1">
    <citation type="submission" date="2022-01" db="UniProtKB">
        <authorList>
            <consortium name="EnsemblMetazoa"/>
        </authorList>
    </citation>
    <scope>IDENTIFICATION</scope>
</reference>
<evidence type="ECO:0000256" key="2">
    <source>
        <dbReference type="SAM" id="MobiDB-lite"/>
    </source>
</evidence>
<organism evidence="3 4">
    <name type="scientific">Cimex lectularius</name>
    <name type="common">Bed bug</name>
    <name type="synonym">Acanthia lectularia</name>
    <dbReference type="NCBI Taxonomy" id="79782"/>
    <lineage>
        <taxon>Eukaryota</taxon>
        <taxon>Metazoa</taxon>
        <taxon>Ecdysozoa</taxon>
        <taxon>Arthropoda</taxon>
        <taxon>Hexapoda</taxon>
        <taxon>Insecta</taxon>
        <taxon>Pterygota</taxon>
        <taxon>Neoptera</taxon>
        <taxon>Paraneoptera</taxon>
        <taxon>Hemiptera</taxon>
        <taxon>Heteroptera</taxon>
        <taxon>Panheteroptera</taxon>
        <taxon>Cimicomorpha</taxon>
        <taxon>Cimicidae</taxon>
        <taxon>Cimex</taxon>
    </lineage>
</organism>
<keyword evidence="1" id="KW-0175">Coiled coil</keyword>
<feature type="region of interest" description="Disordered" evidence="2">
    <location>
        <begin position="426"/>
        <end position="445"/>
    </location>
</feature>
<dbReference type="RefSeq" id="XP_014242362.1">
    <property type="nucleotide sequence ID" value="XM_014386876.2"/>
</dbReference>
<proteinExistence type="predicted"/>